<proteinExistence type="inferred from homology"/>
<protein>
    <submittedName>
        <fullName evidence="6">Hemerythrin family protein</fullName>
    </submittedName>
</protein>
<comment type="similarity">
    <text evidence="1">Belongs to the hemerythrin family.</text>
</comment>
<comment type="caution">
    <text evidence="6">The sequence shown here is derived from an EMBL/GenBank/DDBJ whole genome shotgun (WGS) entry which is preliminary data.</text>
</comment>
<reference evidence="7" key="1">
    <citation type="submission" date="2020-03" db="EMBL/GenBank/DDBJ databases">
        <title>Whole-genome sequence of the purple nonsulfur bacterium Rhodocyclus tenuis DSM112.</title>
        <authorList>
            <person name="Kyndt J.A."/>
            <person name="Meyer T.E."/>
        </authorList>
    </citation>
    <scope>NUCLEOTIDE SEQUENCE [LARGE SCALE GENOMIC DNA]</scope>
    <source>
        <strain evidence="7">DSM 112</strain>
    </source>
</reference>
<keyword evidence="2" id="KW-0561">Oxygen transport</keyword>
<evidence type="ECO:0000259" key="5">
    <source>
        <dbReference type="Pfam" id="PF01814"/>
    </source>
</evidence>
<keyword evidence="3" id="KW-0479">Metal-binding</keyword>
<dbReference type="Proteomes" id="UP000720344">
    <property type="component" value="Unassembled WGS sequence"/>
</dbReference>
<dbReference type="Pfam" id="PF01814">
    <property type="entry name" value="Hemerythrin"/>
    <property type="match status" value="1"/>
</dbReference>
<organism evidence="6 7">
    <name type="scientific">Rhodocyclus gracilis</name>
    <dbReference type="NCBI Taxonomy" id="2929842"/>
    <lineage>
        <taxon>Bacteria</taxon>
        <taxon>Pseudomonadati</taxon>
        <taxon>Pseudomonadota</taxon>
        <taxon>Betaproteobacteria</taxon>
        <taxon>Rhodocyclales</taxon>
        <taxon>Rhodocyclaceae</taxon>
        <taxon>Rhodocyclus</taxon>
    </lineage>
</organism>
<evidence type="ECO:0000256" key="3">
    <source>
        <dbReference type="ARBA" id="ARBA00022723"/>
    </source>
</evidence>
<dbReference type="PANTHER" id="PTHR37164">
    <property type="entry name" value="BACTERIOHEMERYTHRIN"/>
    <property type="match status" value="1"/>
</dbReference>
<dbReference type="Gene3D" id="1.20.120.50">
    <property type="entry name" value="Hemerythrin-like"/>
    <property type="match status" value="1"/>
</dbReference>
<dbReference type="InterPro" id="IPR050669">
    <property type="entry name" value="Hemerythrin"/>
</dbReference>
<feature type="domain" description="Hemerythrin-like" evidence="5">
    <location>
        <begin position="18"/>
        <end position="130"/>
    </location>
</feature>
<evidence type="ECO:0000256" key="2">
    <source>
        <dbReference type="ARBA" id="ARBA00022621"/>
    </source>
</evidence>
<name>A0ABX0WI88_9RHOO</name>
<sequence>MQDDEVFEFAPRYEIGDARIDAEHRHLFSIARRVQAALSLPADAALAEARLAVAELLDYTRTHFAGEEVMMAATGYPDLVGHQALHRELLYQVRDMEMRIDLEGLSASLDLAHFLFNWLTQHILHADRRFGEFLADSR</sequence>
<dbReference type="NCBIfam" id="TIGR02481">
    <property type="entry name" value="hemeryth_dom"/>
    <property type="match status" value="1"/>
</dbReference>
<evidence type="ECO:0000313" key="6">
    <source>
        <dbReference type="EMBL" id="NJA88537.1"/>
    </source>
</evidence>
<dbReference type="RefSeq" id="WP_167681025.1">
    <property type="nucleotide sequence ID" value="NZ_JAATWB010000002.1"/>
</dbReference>
<evidence type="ECO:0000313" key="7">
    <source>
        <dbReference type="Proteomes" id="UP000720344"/>
    </source>
</evidence>
<dbReference type="SUPFAM" id="SSF47188">
    <property type="entry name" value="Hemerythrin-like"/>
    <property type="match status" value="1"/>
</dbReference>
<dbReference type="CDD" id="cd12107">
    <property type="entry name" value="Hemerythrin"/>
    <property type="match status" value="1"/>
</dbReference>
<gene>
    <name evidence="6" type="ORF">HCX48_04760</name>
</gene>
<keyword evidence="2" id="KW-0813">Transport</keyword>
<evidence type="ECO:0000256" key="4">
    <source>
        <dbReference type="ARBA" id="ARBA00023004"/>
    </source>
</evidence>
<evidence type="ECO:0000256" key="1">
    <source>
        <dbReference type="ARBA" id="ARBA00010587"/>
    </source>
</evidence>
<keyword evidence="7" id="KW-1185">Reference proteome</keyword>
<dbReference type="NCBIfam" id="NF033749">
    <property type="entry name" value="bact_hemeryth"/>
    <property type="match status" value="1"/>
</dbReference>
<dbReference type="PROSITE" id="PS00550">
    <property type="entry name" value="HEMERYTHRINS"/>
    <property type="match status" value="1"/>
</dbReference>
<dbReference type="PANTHER" id="PTHR37164:SF1">
    <property type="entry name" value="BACTERIOHEMERYTHRIN"/>
    <property type="match status" value="1"/>
</dbReference>
<keyword evidence="4" id="KW-0408">Iron</keyword>
<accession>A0ABX0WI88</accession>
<dbReference type="InterPro" id="IPR012827">
    <property type="entry name" value="Hemerythrin_metal-bd"/>
</dbReference>
<dbReference type="EMBL" id="JAATWB010000002">
    <property type="protein sequence ID" value="NJA88537.1"/>
    <property type="molecule type" value="Genomic_DNA"/>
</dbReference>
<dbReference type="InterPro" id="IPR012312">
    <property type="entry name" value="Hemerythrin-like"/>
</dbReference>
<dbReference type="InterPro" id="IPR016131">
    <property type="entry name" value="Haemerythrin_Fe_BS"/>
</dbReference>
<dbReference type="InterPro" id="IPR035938">
    <property type="entry name" value="Hemerythrin-like_sf"/>
</dbReference>